<dbReference type="Gene3D" id="1.20.1250.20">
    <property type="entry name" value="MFS general substrate transporter like domains"/>
    <property type="match status" value="1"/>
</dbReference>
<evidence type="ECO:0000256" key="4">
    <source>
        <dbReference type="ARBA" id="ARBA00022989"/>
    </source>
</evidence>
<organism evidence="8 9">
    <name type="scientific">Allorhizobium borbori</name>
    <dbReference type="NCBI Taxonomy" id="485907"/>
    <lineage>
        <taxon>Bacteria</taxon>
        <taxon>Pseudomonadati</taxon>
        <taxon>Pseudomonadota</taxon>
        <taxon>Alphaproteobacteria</taxon>
        <taxon>Hyphomicrobiales</taxon>
        <taxon>Rhizobiaceae</taxon>
        <taxon>Rhizobium/Agrobacterium group</taxon>
        <taxon>Allorhizobium</taxon>
    </lineage>
</organism>
<keyword evidence="3 6" id="KW-0812">Transmembrane</keyword>
<dbReference type="InterPro" id="IPR036259">
    <property type="entry name" value="MFS_trans_sf"/>
</dbReference>
<dbReference type="GO" id="GO:0022857">
    <property type="term" value="F:transmembrane transporter activity"/>
    <property type="evidence" value="ECO:0007669"/>
    <property type="project" value="InterPro"/>
</dbReference>
<dbReference type="Proteomes" id="UP000584824">
    <property type="component" value="Unassembled WGS sequence"/>
</dbReference>
<comment type="subcellular location">
    <subcellularLocation>
        <location evidence="1">Cell membrane</location>
        <topology evidence="1">Multi-pass membrane protein</topology>
    </subcellularLocation>
</comment>
<feature type="domain" description="Major facilitator superfamily (MFS) profile" evidence="7">
    <location>
        <begin position="1"/>
        <end position="327"/>
    </location>
</feature>
<feature type="transmembrane region" description="Helical" evidence="6">
    <location>
        <begin position="45"/>
        <end position="69"/>
    </location>
</feature>
<gene>
    <name evidence="8" type="ORF">GGQ66_004098</name>
</gene>
<evidence type="ECO:0000313" key="8">
    <source>
        <dbReference type="EMBL" id="MBB4105511.1"/>
    </source>
</evidence>
<evidence type="ECO:0000259" key="7">
    <source>
        <dbReference type="PROSITE" id="PS50850"/>
    </source>
</evidence>
<dbReference type="PANTHER" id="PTHR43124">
    <property type="entry name" value="PURINE EFFLUX PUMP PBUE"/>
    <property type="match status" value="1"/>
</dbReference>
<keyword evidence="9" id="KW-1185">Reference proteome</keyword>
<dbReference type="InterPro" id="IPR011701">
    <property type="entry name" value="MFS"/>
</dbReference>
<feature type="transmembrane region" description="Helical" evidence="6">
    <location>
        <begin position="108"/>
        <end position="128"/>
    </location>
</feature>
<dbReference type="InterPro" id="IPR050189">
    <property type="entry name" value="MFS_Efflux_Transporters"/>
</dbReference>
<dbReference type="InterPro" id="IPR020846">
    <property type="entry name" value="MFS_dom"/>
</dbReference>
<feature type="transmembrane region" description="Helical" evidence="6">
    <location>
        <begin position="81"/>
        <end position="102"/>
    </location>
</feature>
<dbReference type="PANTHER" id="PTHR43124:SF3">
    <property type="entry name" value="CHLORAMPHENICOL EFFLUX PUMP RV0191"/>
    <property type="match status" value="1"/>
</dbReference>
<feature type="transmembrane region" description="Helical" evidence="6">
    <location>
        <begin position="236"/>
        <end position="256"/>
    </location>
</feature>
<feature type="transmembrane region" description="Helical" evidence="6">
    <location>
        <begin position="184"/>
        <end position="201"/>
    </location>
</feature>
<dbReference type="Pfam" id="PF07690">
    <property type="entry name" value="MFS_1"/>
    <property type="match status" value="1"/>
</dbReference>
<feature type="transmembrane region" description="Helical" evidence="6">
    <location>
        <begin position="301"/>
        <end position="322"/>
    </location>
</feature>
<comment type="caution">
    <text evidence="8">The sequence shown here is derived from an EMBL/GenBank/DDBJ whole genome shotgun (WGS) entry which is preliminary data.</text>
</comment>
<name>A0A7W6K775_9HYPH</name>
<keyword evidence="5 6" id="KW-0472">Membrane</keyword>
<accession>A0A7W6K775</accession>
<dbReference type="EMBL" id="JACIDU010000022">
    <property type="protein sequence ID" value="MBB4105511.1"/>
    <property type="molecule type" value="Genomic_DNA"/>
</dbReference>
<feature type="transmembrane region" description="Helical" evidence="6">
    <location>
        <begin position="268"/>
        <end position="295"/>
    </location>
</feature>
<evidence type="ECO:0000256" key="1">
    <source>
        <dbReference type="ARBA" id="ARBA00004651"/>
    </source>
</evidence>
<evidence type="ECO:0000313" key="9">
    <source>
        <dbReference type="Proteomes" id="UP000584824"/>
    </source>
</evidence>
<keyword evidence="4 6" id="KW-1133">Transmembrane helix</keyword>
<dbReference type="GO" id="GO:0005886">
    <property type="term" value="C:plasma membrane"/>
    <property type="evidence" value="ECO:0007669"/>
    <property type="project" value="UniProtKB-SubCell"/>
</dbReference>
<feature type="transmembrane region" description="Helical" evidence="6">
    <location>
        <begin position="208"/>
        <end position="230"/>
    </location>
</feature>
<sequence length="331" mass="33590">MVIGAVGINVVGQRLSVRAILLGCILVFSLANALSAAAPTYGLLIAGRVVSGMAQGAVYGLGTAAAAIIVQESHSTRAVSVVFVGPTIAMVLGVPLAAYVGADGGWRMVFVAIGATAFLACMLLLWAMPHRVGLHIAPAGRLVGLLGNPQLLSVYAITILSFGGSTMAFTYFPALFGDQDVNSGFYMTMFGAGAVAGNLLAGRVSDRIGFAAAAVIAIFGLIACLGILPVTLTSPTALPAILFLWGIFAFSLPPILQTEAVRIARGSGLAAAASSLNTASFNVGIGGAALFASFLVQTIGIPAISSVGAAMATLALLLTLAIRMRATRRPR</sequence>
<dbReference type="AlphaFoldDB" id="A0A7W6K775"/>
<reference evidence="8 9" key="1">
    <citation type="submission" date="2020-08" db="EMBL/GenBank/DDBJ databases">
        <title>Genomic Encyclopedia of Type Strains, Phase IV (KMG-IV): sequencing the most valuable type-strain genomes for metagenomic binning, comparative biology and taxonomic classification.</title>
        <authorList>
            <person name="Goeker M."/>
        </authorList>
    </citation>
    <scope>NUCLEOTIDE SEQUENCE [LARGE SCALE GENOMIC DNA]</scope>
    <source>
        <strain evidence="8 9">DSM 26385</strain>
    </source>
</reference>
<proteinExistence type="predicted"/>
<feature type="transmembrane region" description="Helical" evidence="6">
    <location>
        <begin position="149"/>
        <end position="172"/>
    </location>
</feature>
<dbReference type="PROSITE" id="PS50850">
    <property type="entry name" value="MFS"/>
    <property type="match status" value="1"/>
</dbReference>
<dbReference type="SUPFAM" id="SSF103473">
    <property type="entry name" value="MFS general substrate transporter"/>
    <property type="match status" value="1"/>
</dbReference>
<keyword evidence="2" id="KW-1003">Cell membrane</keyword>
<protein>
    <submittedName>
        <fullName evidence="8">DHA1 family inner membrane transport protein</fullName>
    </submittedName>
</protein>
<evidence type="ECO:0000256" key="2">
    <source>
        <dbReference type="ARBA" id="ARBA00022475"/>
    </source>
</evidence>
<evidence type="ECO:0000256" key="5">
    <source>
        <dbReference type="ARBA" id="ARBA00023136"/>
    </source>
</evidence>
<evidence type="ECO:0000256" key="3">
    <source>
        <dbReference type="ARBA" id="ARBA00022692"/>
    </source>
</evidence>
<evidence type="ECO:0000256" key="6">
    <source>
        <dbReference type="SAM" id="Phobius"/>
    </source>
</evidence>